<dbReference type="EMBL" id="QJJV01000044">
    <property type="protein sequence ID" value="PXX05035.1"/>
    <property type="molecule type" value="Genomic_DNA"/>
</dbReference>
<proteinExistence type="predicted"/>
<protein>
    <recommendedName>
        <fullName evidence="3">YCII-related domain-containing protein</fullName>
    </recommendedName>
</protein>
<dbReference type="Proteomes" id="UP000247515">
    <property type="component" value="Unassembled WGS sequence"/>
</dbReference>
<evidence type="ECO:0000313" key="2">
    <source>
        <dbReference type="Proteomes" id="UP000247515"/>
    </source>
</evidence>
<comment type="caution">
    <text evidence="1">The sequence shown here is derived from an EMBL/GenBank/DDBJ whole genome shotgun (WGS) entry which is preliminary data.</text>
</comment>
<evidence type="ECO:0008006" key="3">
    <source>
        <dbReference type="Google" id="ProtNLM"/>
    </source>
</evidence>
<accession>A0ABX5MDH7</accession>
<name>A0ABX5MDH7_9BURK</name>
<evidence type="ECO:0000313" key="1">
    <source>
        <dbReference type="EMBL" id="PXX05035.1"/>
    </source>
</evidence>
<keyword evidence="2" id="KW-1185">Reference proteome</keyword>
<dbReference type="RefSeq" id="WP_110329902.1">
    <property type="nucleotide sequence ID" value="NZ_JACHWC010000035.1"/>
</dbReference>
<gene>
    <name evidence="1" type="ORF">C7400_1441</name>
</gene>
<organism evidence="1 2">
    <name type="scientific">Paraburkholderia tropica</name>
    <dbReference type="NCBI Taxonomy" id="92647"/>
    <lineage>
        <taxon>Bacteria</taxon>
        <taxon>Pseudomonadati</taxon>
        <taxon>Pseudomonadota</taxon>
        <taxon>Betaproteobacteria</taxon>
        <taxon>Burkholderiales</taxon>
        <taxon>Burkholderiaceae</taxon>
        <taxon>Paraburkholderia</taxon>
    </lineage>
</organism>
<reference evidence="1 2" key="1">
    <citation type="submission" date="2018-05" db="EMBL/GenBank/DDBJ databases">
        <title>Genomic Encyclopedia of Type Strains, Phase IV (KMG-V): Genome sequencing to study the core and pangenomes of soil and plant-associated prokaryotes.</title>
        <authorList>
            <person name="Whitman W."/>
        </authorList>
    </citation>
    <scope>NUCLEOTIDE SEQUENCE [LARGE SCALE GENOMIC DNA]</scope>
    <source>
        <strain evidence="1 2">SIr-6563</strain>
    </source>
</reference>
<sequence length="101" mass="10204">MYISTLSPNLPPTGLPAGMDELRALWLDGHLAVGEILAAGAVAGHGGHVVIAGALPRTRLDAILAGDPLVARGFGTYTTTEIPAARVADGLPLSGGSLPRQ</sequence>